<accession>A0ABT1HM66</accession>
<keyword evidence="2" id="KW-1185">Reference proteome</keyword>
<dbReference type="RefSeq" id="WP_253667596.1">
    <property type="nucleotide sequence ID" value="NZ_JAMTCP010000001.1"/>
</dbReference>
<dbReference type="SUPFAM" id="SSF140453">
    <property type="entry name" value="EsxAB dimer-like"/>
    <property type="match status" value="1"/>
</dbReference>
<dbReference type="Proteomes" id="UP001205311">
    <property type="component" value="Unassembled WGS sequence"/>
</dbReference>
<gene>
    <name evidence="1" type="ORF">LX15_000302</name>
</gene>
<comment type="caution">
    <text evidence="1">The sequence shown here is derived from an EMBL/GenBank/DDBJ whole genome shotgun (WGS) entry which is preliminary data.</text>
</comment>
<dbReference type="Gene3D" id="1.10.287.1060">
    <property type="entry name" value="ESAT-6-like"/>
    <property type="match status" value="1"/>
</dbReference>
<dbReference type="EMBL" id="JAMTCP010000001">
    <property type="protein sequence ID" value="MCP2256619.1"/>
    <property type="molecule type" value="Genomic_DNA"/>
</dbReference>
<organism evidence="1 2">
    <name type="scientific">Streptoalloteichus tenebrarius (strain ATCC 17920 / DSM 40477 / JCM 4838 / CBS 697.72 / NBRC 16177 / NCIMB 11028 / NRRL B-12390 / A12253. 1 / ISP 5477)</name>
    <name type="common">Streptomyces tenebrarius</name>
    <dbReference type="NCBI Taxonomy" id="1933"/>
    <lineage>
        <taxon>Bacteria</taxon>
        <taxon>Bacillati</taxon>
        <taxon>Actinomycetota</taxon>
        <taxon>Actinomycetes</taxon>
        <taxon>Pseudonocardiales</taxon>
        <taxon>Pseudonocardiaceae</taxon>
        <taxon>Streptoalloteichus</taxon>
    </lineage>
</organism>
<protein>
    <submittedName>
        <fullName evidence="1">Uncharacterized protein</fullName>
    </submittedName>
</protein>
<evidence type="ECO:0000313" key="2">
    <source>
        <dbReference type="Proteomes" id="UP001205311"/>
    </source>
</evidence>
<evidence type="ECO:0000313" key="1">
    <source>
        <dbReference type="EMBL" id="MCP2256619.1"/>
    </source>
</evidence>
<dbReference type="InterPro" id="IPR036689">
    <property type="entry name" value="ESAT-6-like_sf"/>
</dbReference>
<name>A0ABT1HM66_STRSD</name>
<proteinExistence type="predicted"/>
<reference evidence="1 2" key="1">
    <citation type="submission" date="2022-06" db="EMBL/GenBank/DDBJ databases">
        <title>Genomic Encyclopedia of Archaeal and Bacterial Type Strains, Phase II (KMG-II): from individual species to whole genera.</title>
        <authorList>
            <person name="Goeker M."/>
        </authorList>
    </citation>
    <scope>NUCLEOTIDE SEQUENCE [LARGE SCALE GENOMIC DNA]</scope>
    <source>
        <strain evidence="1 2">DSM 40477</strain>
    </source>
</reference>
<sequence length="98" mass="10103">MSGFEVDPEALRVAAGAARQAAEVVRKLELGRVAVLAAALPGTESAGTAGRLGRHWEASGKKWAEGMASYADALTSAARDYQARDDAAAHSFGMTGGR</sequence>